<gene>
    <name evidence="1" type="ORF">MPH_00023</name>
</gene>
<dbReference type="InParanoid" id="K2SJM7"/>
<dbReference type="eggNOG" id="ENOG502SIG3">
    <property type="taxonomic scope" value="Eukaryota"/>
</dbReference>
<dbReference type="Pfam" id="PF13489">
    <property type="entry name" value="Methyltransf_23"/>
    <property type="match status" value="1"/>
</dbReference>
<dbReference type="VEuPathDB" id="FungiDB:MPH_00023"/>
<protein>
    <recommendedName>
        <fullName evidence="3">Methyltransferase type 11</fullName>
    </recommendedName>
</protein>
<reference evidence="1 2" key="1">
    <citation type="journal article" date="2012" name="BMC Genomics">
        <title>Tools to kill: Genome of one of the most destructive plant pathogenic fungi Macrophomina phaseolina.</title>
        <authorList>
            <person name="Islam M.S."/>
            <person name="Haque M.S."/>
            <person name="Islam M.M."/>
            <person name="Emdad E.M."/>
            <person name="Halim A."/>
            <person name="Hossen Q.M.M."/>
            <person name="Hossain M.Z."/>
            <person name="Ahmed B."/>
            <person name="Rahim S."/>
            <person name="Rahman M.S."/>
            <person name="Alam M.M."/>
            <person name="Hou S."/>
            <person name="Wan X."/>
            <person name="Saito J.A."/>
            <person name="Alam M."/>
        </authorList>
    </citation>
    <scope>NUCLEOTIDE SEQUENCE [LARGE SCALE GENOMIC DNA]</scope>
    <source>
        <strain evidence="1 2">MS6</strain>
    </source>
</reference>
<dbReference type="STRING" id="1126212.K2SJM7"/>
<dbReference type="InterPro" id="IPR029063">
    <property type="entry name" value="SAM-dependent_MTases_sf"/>
</dbReference>
<proteinExistence type="predicted"/>
<sequence length="288" mass="31977">MSSDGEYLHGYGESEMKRLQGQHHGLKYQMGGLVLAPLSINSENLRILDSGTADGYWVRDLALEVPPSCQLFGTDISDAGFPADLPSNIHLHKQPVTHPWPASWKSTFDLVHQRATLPAIQADDCQRAVNALAELLKPGHGWLQLVEPNISSYLSEEEAAKYPALKEFSKLMGEIFPRLGHNPSPGPQLRAWLAEAGLRNIDEKIINLPIGKSASDPVLGEAAKNNVLQVFDGFQAAATMIQDFPYTTEHFNDVRERLAAEADTCICGSYMRKEWLILFKAELLCWNK</sequence>
<dbReference type="OrthoDB" id="184880at2759"/>
<dbReference type="SUPFAM" id="SSF53335">
    <property type="entry name" value="S-adenosyl-L-methionine-dependent methyltransferases"/>
    <property type="match status" value="1"/>
</dbReference>
<name>K2SJM7_MACPH</name>
<dbReference type="HOGENOM" id="CLU_010595_9_3_1"/>
<dbReference type="Gene3D" id="3.40.50.150">
    <property type="entry name" value="Vaccinia Virus protein VP39"/>
    <property type="match status" value="1"/>
</dbReference>
<dbReference type="AlphaFoldDB" id="K2SJM7"/>
<dbReference type="Proteomes" id="UP000007129">
    <property type="component" value="Unassembled WGS sequence"/>
</dbReference>
<evidence type="ECO:0000313" key="2">
    <source>
        <dbReference type="Proteomes" id="UP000007129"/>
    </source>
</evidence>
<evidence type="ECO:0008006" key="3">
    <source>
        <dbReference type="Google" id="ProtNLM"/>
    </source>
</evidence>
<dbReference type="EMBL" id="AHHD01000005">
    <property type="protein sequence ID" value="EKG22619.1"/>
    <property type="molecule type" value="Genomic_DNA"/>
</dbReference>
<comment type="caution">
    <text evidence="1">The sequence shown here is derived from an EMBL/GenBank/DDBJ whole genome shotgun (WGS) entry which is preliminary data.</text>
</comment>
<organism evidence="1 2">
    <name type="scientific">Macrophomina phaseolina (strain MS6)</name>
    <name type="common">Charcoal rot fungus</name>
    <dbReference type="NCBI Taxonomy" id="1126212"/>
    <lineage>
        <taxon>Eukaryota</taxon>
        <taxon>Fungi</taxon>
        <taxon>Dikarya</taxon>
        <taxon>Ascomycota</taxon>
        <taxon>Pezizomycotina</taxon>
        <taxon>Dothideomycetes</taxon>
        <taxon>Dothideomycetes incertae sedis</taxon>
        <taxon>Botryosphaeriales</taxon>
        <taxon>Botryosphaeriaceae</taxon>
        <taxon>Macrophomina</taxon>
    </lineage>
</organism>
<evidence type="ECO:0000313" key="1">
    <source>
        <dbReference type="EMBL" id="EKG22619.1"/>
    </source>
</evidence>
<accession>K2SJM7</accession>